<dbReference type="EMBL" id="RFFH01000001">
    <property type="protein sequence ID" value="RMI35065.1"/>
    <property type="molecule type" value="Genomic_DNA"/>
</dbReference>
<feature type="transmembrane region" description="Helical" evidence="1">
    <location>
        <begin position="158"/>
        <end position="175"/>
    </location>
</feature>
<evidence type="ECO:0000313" key="3">
    <source>
        <dbReference type="Proteomes" id="UP000279275"/>
    </source>
</evidence>
<gene>
    <name evidence="2" type="ORF">EBN03_01695</name>
</gene>
<comment type="caution">
    <text evidence="2">The sequence shown here is derived from an EMBL/GenBank/DDBJ whole genome shotgun (WGS) entry which is preliminary data.</text>
</comment>
<keyword evidence="1" id="KW-1133">Transmembrane helix</keyword>
<accession>A0A3M2LGI9</accession>
<feature type="transmembrane region" description="Helical" evidence="1">
    <location>
        <begin position="182"/>
        <end position="202"/>
    </location>
</feature>
<feature type="transmembrane region" description="Helical" evidence="1">
    <location>
        <begin position="115"/>
        <end position="138"/>
    </location>
</feature>
<dbReference type="AlphaFoldDB" id="A0A3M2LGI9"/>
<dbReference type="Proteomes" id="UP000279275">
    <property type="component" value="Unassembled WGS sequence"/>
</dbReference>
<reference evidence="2 3" key="1">
    <citation type="submission" date="2018-10" db="EMBL/GenBank/DDBJ databases">
        <title>Isolation from cow dung.</title>
        <authorList>
            <person name="Ling L."/>
        </authorList>
    </citation>
    <scope>NUCLEOTIDE SEQUENCE [LARGE SCALE GENOMIC DNA]</scope>
    <source>
        <strain evidence="2 3">NEAU-LL90</strain>
    </source>
</reference>
<dbReference type="RefSeq" id="WP_122186038.1">
    <property type="nucleotide sequence ID" value="NZ_RFFH01000001.1"/>
</dbReference>
<name>A0A3M2LGI9_9NOCA</name>
<organism evidence="2 3">
    <name type="scientific">Nocardia stercoris</name>
    <dbReference type="NCBI Taxonomy" id="2483361"/>
    <lineage>
        <taxon>Bacteria</taxon>
        <taxon>Bacillati</taxon>
        <taxon>Actinomycetota</taxon>
        <taxon>Actinomycetes</taxon>
        <taxon>Mycobacteriales</taxon>
        <taxon>Nocardiaceae</taxon>
        <taxon>Nocardia</taxon>
    </lineage>
</organism>
<protein>
    <submittedName>
        <fullName evidence="2">Uncharacterized protein</fullName>
    </submittedName>
</protein>
<keyword evidence="1" id="KW-0472">Membrane</keyword>
<keyword evidence="3" id="KW-1185">Reference proteome</keyword>
<feature type="transmembrane region" description="Helical" evidence="1">
    <location>
        <begin position="30"/>
        <end position="50"/>
    </location>
</feature>
<feature type="transmembrane region" description="Helical" evidence="1">
    <location>
        <begin position="236"/>
        <end position="256"/>
    </location>
</feature>
<proteinExistence type="predicted"/>
<keyword evidence="1" id="KW-0812">Transmembrane</keyword>
<dbReference type="OrthoDB" id="4551971at2"/>
<evidence type="ECO:0000313" key="2">
    <source>
        <dbReference type="EMBL" id="RMI35065.1"/>
    </source>
</evidence>
<feature type="transmembrane region" description="Helical" evidence="1">
    <location>
        <begin position="62"/>
        <end position="85"/>
    </location>
</feature>
<sequence length="263" mass="26631">MNPMNLTVPAEVTRAGLAEFRGYTTLRSTWNVLAACAVFALVTGIAGSTFGNKPQEHGKWGLGTYGLGLYAAFVVTAVVAAVAGLRATSRWYRDDSLALAVLFTPDRDLLAGAKFGAVAVFSLLLGVVTAVGGTIGLLAGGRSGLPVGVLVENLCSGVLAAGCWGVIGASLGIILRAFGSGLVALVGWLVAEPVLWAVFGGAGMPGTAVLLPGSASIRLISVDSFPNASALAPTPAAAIVLLLWAAGLGAGAWWLLRTRDIDA</sequence>
<evidence type="ECO:0000256" key="1">
    <source>
        <dbReference type="SAM" id="Phobius"/>
    </source>
</evidence>